<name>A0A8J3I0B9_9CHLR</name>
<dbReference type="EMBL" id="BNJF01000001">
    <property type="protein sequence ID" value="GHO43912.1"/>
    <property type="molecule type" value="Genomic_DNA"/>
</dbReference>
<dbReference type="InterPro" id="IPR036291">
    <property type="entry name" value="NAD(P)-bd_dom_sf"/>
</dbReference>
<dbReference type="InterPro" id="IPR057326">
    <property type="entry name" value="KR_dom"/>
</dbReference>
<dbReference type="InterPro" id="IPR020904">
    <property type="entry name" value="Sc_DH/Rdtase_CS"/>
</dbReference>
<dbReference type="NCBIfam" id="NF009466">
    <property type="entry name" value="PRK12826.1-2"/>
    <property type="match status" value="1"/>
</dbReference>
<gene>
    <name evidence="4" type="ORF">KSX_20750</name>
</gene>
<dbReference type="PRINTS" id="PR00080">
    <property type="entry name" value="SDRFAMILY"/>
</dbReference>
<dbReference type="Proteomes" id="UP000612362">
    <property type="component" value="Unassembled WGS sequence"/>
</dbReference>
<organism evidence="4 5">
    <name type="scientific">Ktedonospora formicarum</name>
    <dbReference type="NCBI Taxonomy" id="2778364"/>
    <lineage>
        <taxon>Bacteria</taxon>
        <taxon>Bacillati</taxon>
        <taxon>Chloroflexota</taxon>
        <taxon>Ktedonobacteria</taxon>
        <taxon>Ktedonobacterales</taxon>
        <taxon>Ktedonobacteraceae</taxon>
        <taxon>Ktedonospora</taxon>
    </lineage>
</organism>
<feature type="domain" description="Ketoreductase" evidence="3">
    <location>
        <begin position="3"/>
        <end position="144"/>
    </location>
</feature>
<dbReference type="PRINTS" id="PR00081">
    <property type="entry name" value="GDHRDH"/>
</dbReference>
<evidence type="ECO:0000313" key="5">
    <source>
        <dbReference type="Proteomes" id="UP000612362"/>
    </source>
</evidence>
<evidence type="ECO:0000313" key="4">
    <source>
        <dbReference type="EMBL" id="GHO43912.1"/>
    </source>
</evidence>
<dbReference type="NCBIfam" id="NF005559">
    <property type="entry name" value="PRK07231.1"/>
    <property type="match status" value="1"/>
</dbReference>
<keyword evidence="2" id="KW-0560">Oxidoreductase</keyword>
<dbReference type="Gene3D" id="3.40.50.720">
    <property type="entry name" value="NAD(P)-binding Rossmann-like Domain"/>
    <property type="match status" value="1"/>
</dbReference>
<dbReference type="GO" id="GO:0016616">
    <property type="term" value="F:oxidoreductase activity, acting on the CH-OH group of donors, NAD or NADP as acceptor"/>
    <property type="evidence" value="ECO:0007669"/>
    <property type="project" value="UniProtKB-ARBA"/>
</dbReference>
<dbReference type="FunFam" id="3.40.50.720:FF:000173">
    <property type="entry name" value="3-oxoacyl-[acyl-carrier protein] reductase"/>
    <property type="match status" value="1"/>
</dbReference>
<evidence type="ECO:0000256" key="1">
    <source>
        <dbReference type="ARBA" id="ARBA00006484"/>
    </source>
</evidence>
<evidence type="ECO:0000256" key="2">
    <source>
        <dbReference type="ARBA" id="ARBA00023002"/>
    </source>
</evidence>
<comment type="similarity">
    <text evidence="1">Belongs to the short-chain dehydrogenases/reductases (SDR) family.</text>
</comment>
<dbReference type="PROSITE" id="PS00061">
    <property type="entry name" value="ADH_SHORT"/>
    <property type="match status" value="1"/>
</dbReference>
<dbReference type="PANTHER" id="PTHR42760:SF115">
    <property type="entry name" value="3-OXOACYL-[ACYL-CARRIER-PROTEIN] REDUCTASE FABG"/>
    <property type="match status" value="1"/>
</dbReference>
<dbReference type="AlphaFoldDB" id="A0A8J3I0B9"/>
<dbReference type="SMART" id="SM00822">
    <property type="entry name" value="PKS_KR"/>
    <property type="match status" value="1"/>
</dbReference>
<accession>A0A8J3I0B9</accession>
<protein>
    <submittedName>
        <fullName evidence="4">Beta-ketoacyl-ACP reductase</fullName>
    </submittedName>
</protein>
<dbReference type="SUPFAM" id="SSF51735">
    <property type="entry name" value="NAD(P)-binding Rossmann-fold domains"/>
    <property type="match status" value="1"/>
</dbReference>
<dbReference type="PANTHER" id="PTHR42760">
    <property type="entry name" value="SHORT-CHAIN DEHYDROGENASES/REDUCTASES FAMILY MEMBER"/>
    <property type="match status" value="1"/>
</dbReference>
<dbReference type="InterPro" id="IPR002347">
    <property type="entry name" value="SDR_fam"/>
</dbReference>
<dbReference type="Pfam" id="PF13561">
    <property type="entry name" value="adh_short_C2"/>
    <property type="match status" value="1"/>
</dbReference>
<keyword evidence="5" id="KW-1185">Reference proteome</keyword>
<dbReference type="RefSeq" id="WP_220193357.1">
    <property type="nucleotide sequence ID" value="NZ_BNJF01000001.1"/>
</dbReference>
<proteinExistence type="inferred from homology"/>
<evidence type="ECO:0000259" key="3">
    <source>
        <dbReference type="SMART" id="SM00822"/>
    </source>
</evidence>
<sequence length="249" mass="27354">MTKTAIITGGVKGLGKAMALHLARQGYNLVLTYHTDERAAHDTEQECKKAGASATMLRSNVARKQEVEELFSLASKQYGSIDVLINNAGLNRDKPMLDLEEEDWDQVVDTNMKGTFLCSQYAARYMLEQEHGGSIINIAATTGITGRKNGLNYCASKAGILVMTKCLAMELAPKIRVNCILPGFIQTQEVEERYGTHDPERLRAIVENIPLGRIGQPEEIAQAIDFLLSPGASFINGQKLIIDGGNYMY</sequence>
<reference evidence="4" key="1">
    <citation type="submission" date="2020-10" db="EMBL/GenBank/DDBJ databases">
        <title>Taxonomic study of unclassified bacteria belonging to the class Ktedonobacteria.</title>
        <authorList>
            <person name="Yabe S."/>
            <person name="Wang C.M."/>
            <person name="Zheng Y."/>
            <person name="Sakai Y."/>
            <person name="Cavaletti L."/>
            <person name="Monciardini P."/>
            <person name="Donadio S."/>
        </authorList>
    </citation>
    <scope>NUCLEOTIDE SEQUENCE</scope>
    <source>
        <strain evidence="4">SOSP1-1</strain>
    </source>
</reference>
<comment type="caution">
    <text evidence="4">The sequence shown here is derived from an EMBL/GenBank/DDBJ whole genome shotgun (WGS) entry which is preliminary data.</text>
</comment>